<keyword evidence="3" id="KW-1185">Reference proteome</keyword>
<proteinExistence type="predicted"/>
<dbReference type="RefSeq" id="WP_100258472.1">
    <property type="nucleotide sequence ID" value="NZ_CP011797.1"/>
</dbReference>
<dbReference type="EMBL" id="CP011797">
    <property type="protein sequence ID" value="ATX78273.1"/>
    <property type="molecule type" value="Genomic_DNA"/>
</dbReference>
<dbReference type="AlphaFoldDB" id="A0A2K8KUA0"/>
<name>A0A2K8KUA0_9GAMM</name>
<sequence>MQMAAVNPNTQHQLKNDYLTAMGVTPWYPRVILANALSPLQQPTMIGEPDKEAQPVIPLVELASSAVTTPSAQLNPHEHNSVRPSEMGTASELNGPVAASAVLPASVTDNTAAIRFGLGIYVLGDWLVVSSLVSGHEQTQDVAFRLIANLLRAMTGNQYEFKHHHEIAWPFFSNANAEQGLDAAKHYVLGVLQQHAETHQTTHLLVLGGVLSKLNGWEGAHGTELGMQRLVLPSVYRMISEPMEKAKAWQLIRAAGLGQ</sequence>
<evidence type="ECO:0000313" key="2">
    <source>
        <dbReference type="EMBL" id="ATX78273.1"/>
    </source>
</evidence>
<evidence type="ECO:0000256" key="1">
    <source>
        <dbReference type="SAM" id="MobiDB-lite"/>
    </source>
</evidence>
<reference evidence="2 3" key="1">
    <citation type="journal article" date="2017" name="Environ. Microbiol.">
        <title>Genomic and physiological analyses of 'Reinekea forsetii' reveal a versatile opportunistic lifestyle during spring algae blooms.</title>
        <authorList>
            <person name="Avci B."/>
            <person name="Hahnke R.L."/>
            <person name="Chafee M."/>
            <person name="Fischer T."/>
            <person name="Gruber-Vodicka H."/>
            <person name="Tegetmeyer H.E."/>
            <person name="Harder J."/>
            <person name="Fuchs B.M."/>
            <person name="Amann R.I."/>
            <person name="Teeling H."/>
        </authorList>
    </citation>
    <scope>NUCLEOTIDE SEQUENCE [LARGE SCALE GENOMIC DNA]</scope>
    <source>
        <strain evidence="2 3">Hel1_31_D35</strain>
    </source>
</reference>
<organism evidence="2 3">
    <name type="scientific">Reinekea forsetii</name>
    <dbReference type="NCBI Taxonomy" id="1336806"/>
    <lineage>
        <taxon>Bacteria</taxon>
        <taxon>Pseudomonadati</taxon>
        <taxon>Pseudomonadota</taxon>
        <taxon>Gammaproteobacteria</taxon>
        <taxon>Oceanospirillales</taxon>
        <taxon>Saccharospirillaceae</taxon>
        <taxon>Reinekea</taxon>
    </lineage>
</organism>
<evidence type="ECO:0000313" key="3">
    <source>
        <dbReference type="Proteomes" id="UP000229757"/>
    </source>
</evidence>
<accession>A0A2K8KUA0</accession>
<gene>
    <name evidence="2" type="ORF">REIFOR_03163</name>
</gene>
<feature type="region of interest" description="Disordered" evidence="1">
    <location>
        <begin position="68"/>
        <end position="90"/>
    </location>
</feature>
<dbReference type="OrthoDB" id="7061897at2"/>
<protein>
    <submittedName>
        <fullName evidence="2">Uncharacterized protein</fullName>
    </submittedName>
</protein>
<dbReference type="KEGG" id="rfo:REIFOR_03163"/>
<dbReference type="Proteomes" id="UP000229757">
    <property type="component" value="Chromosome"/>
</dbReference>